<dbReference type="SUPFAM" id="SSF53901">
    <property type="entry name" value="Thiolase-like"/>
    <property type="match status" value="1"/>
</dbReference>
<dbReference type="CDD" id="cd00833">
    <property type="entry name" value="PKS"/>
    <property type="match status" value="1"/>
</dbReference>
<dbReference type="SUPFAM" id="SSF52151">
    <property type="entry name" value="FabD/lysophospholipase-like"/>
    <property type="match status" value="1"/>
</dbReference>
<dbReference type="SMART" id="SM00827">
    <property type="entry name" value="PKS_AT"/>
    <property type="match status" value="1"/>
</dbReference>
<dbReference type="InterPro" id="IPR016036">
    <property type="entry name" value="Malonyl_transacylase_ACP-bd"/>
</dbReference>
<dbReference type="InterPro" id="IPR036736">
    <property type="entry name" value="ACP-like_sf"/>
</dbReference>
<name>A0ABZ2JYE2_9BACT</name>
<evidence type="ECO:0000259" key="5">
    <source>
        <dbReference type="PROSITE" id="PS52004"/>
    </source>
</evidence>
<dbReference type="InterPro" id="IPR001227">
    <property type="entry name" value="Ac_transferase_dom_sf"/>
</dbReference>
<dbReference type="InterPro" id="IPR016035">
    <property type="entry name" value="Acyl_Trfase/lysoPLipase"/>
</dbReference>
<dbReference type="InterPro" id="IPR050091">
    <property type="entry name" value="PKS_NRPS_Biosynth_Enz"/>
</dbReference>
<gene>
    <name evidence="6" type="ORF">LZC95_34300</name>
</gene>
<dbReference type="SMART" id="SM00825">
    <property type="entry name" value="PKS_KS"/>
    <property type="match status" value="1"/>
</dbReference>
<dbReference type="SMART" id="SM01294">
    <property type="entry name" value="PKS_PP_betabranch"/>
    <property type="match status" value="1"/>
</dbReference>
<dbReference type="InterPro" id="IPR014043">
    <property type="entry name" value="Acyl_transferase_dom"/>
</dbReference>
<dbReference type="EMBL" id="CP089982">
    <property type="protein sequence ID" value="WXA91517.1"/>
    <property type="molecule type" value="Genomic_DNA"/>
</dbReference>
<dbReference type="Gene3D" id="3.40.366.10">
    <property type="entry name" value="Malonyl-Coenzyme A Acyl Carrier Protein, domain 2"/>
    <property type="match status" value="1"/>
</dbReference>
<keyword evidence="3" id="KW-0808">Transferase</keyword>
<dbReference type="Pfam" id="PF00109">
    <property type="entry name" value="ketoacyl-synt"/>
    <property type="match status" value="1"/>
</dbReference>
<protein>
    <submittedName>
        <fullName evidence="6">Type I polyketide synthase</fullName>
    </submittedName>
</protein>
<dbReference type="Gene3D" id="3.30.70.3290">
    <property type="match status" value="1"/>
</dbReference>
<evidence type="ECO:0000256" key="3">
    <source>
        <dbReference type="ARBA" id="ARBA00022679"/>
    </source>
</evidence>
<keyword evidence="1" id="KW-0596">Phosphopantetheine</keyword>
<dbReference type="PROSITE" id="PS50075">
    <property type="entry name" value="CARRIER"/>
    <property type="match status" value="1"/>
</dbReference>
<dbReference type="InterPro" id="IPR020841">
    <property type="entry name" value="PKS_Beta-ketoAc_synthase_dom"/>
</dbReference>
<dbReference type="Pfam" id="PF02801">
    <property type="entry name" value="Ketoacyl-synt_C"/>
    <property type="match status" value="1"/>
</dbReference>
<evidence type="ECO:0000313" key="7">
    <source>
        <dbReference type="Proteomes" id="UP001379533"/>
    </source>
</evidence>
<accession>A0ABZ2JYE2</accession>
<dbReference type="InterPro" id="IPR014030">
    <property type="entry name" value="Ketoacyl_synth_N"/>
</dbReference>
<evidence type="ECO:0000256" key="2">
    <source>
        <dbReference type="ARBA" id="ARBA00022553"/>
    </source>
</evidence>
<dbReference type="Gene3D" id="1.10.1200.10">
    <property type="entry name" value="ACP-like"/>
    <property type="match status" value="1"/>
</dbReference>
<feature type="domain" description="Ketosynthase family 3 (KS3)" evidence="5">
    <location>
        <begin position="2"/>
        <end position="427"/>
    </location>
</feature>
<sequence>MNDGICLTGIGIRFPAGIDSPQGLWSALASGRDAIGTVPLDRWDAAGHYDPDPSAPGKVTTRHGGFLSDVAGFDASFFDVSPREARQMDPQQRLALETAWAAFEDAGATPQRLREGRTGVFIGSMWAEYDLLLAQMPGEVSPYTATGNDSGMIAGRIAHAFGLRGPALTVNTASSSSLVAVHLALQSLQNGECDRALVGGSNLILTPYNTIKMTKLGTMAPDGRCKAFDHRANGYVRAEGIAFVLLERRSQAEERNARVYALVRGSAANNDGPASSLTAPSVDAQEELLRDAYARAGVSPHEVDYVEAHGTGTPLGDRTEAEALGRVLGSGRPPHARLRIGSIKTNFGHMEAAAGVAGLIKTALALHHGSIPASLHVETPNPDIAFDAFGLQIQTESSAWPNTGRPRCAGVSSFGFGGTNCHVVLEGAPHHAPRSVDAVRPTLPLLLSAKSEAALRAQAQRWANWLEEHPEAALRDVVHTAACLRAHHPVRAQVMAADGSEAAAALTALAKGEAHPALTEGEAKPRGRVVFVYPGQGSQWQAMGRKLFEESEAFAKAVRECDAALRPWTGWSVESVLRGEPDADVPPEDRVDVVQPALFAMAIGLTAAWRAWGIEPEAVVGHSQGEVVAAYVAGILPLEEAARVVAARSSLARRVAGQGAMALIELPVDVVEKRIADYAGALSVAVVNTANSTVVSGEAKAVDDLLIKAQEESIFARKIKVDYASHSAYVDSILPALRAELGHVRRSEGAITFYSTVTGKKERGDDLDAVYWCRNLREPVRLDWALARLQDDGYGVFVEVSAHPILGAALTEASRARGGIVSGSLQRDAGAEATLWKMLGALHVQGHPVHWAGALARWNGRPVDLPTYAFQRQRHWLDTDDTAAEQVLEASWLEKLALLPRPKREQPLLEWVRAEIAAVLGMPASQVAPEAPLRDLGMKSPGAVELASRLERRTGVPLSATFVYKYPNAGAVTRRLLEEMFAANEPSLPASGAIPANENGASRSGVHAMLDVAQDASTMSDEELFNSIDALVRFR</sequence>
<evidence type="ECO:0000256" key="1">
    <source>
        <dbReference type="ARBA" id="ARBA00022450"/>
    </source>
</evidence>
<dbReference type="PANTHER" id="PTHR43775">
    <property type="entry name" value="FATTY ACID SYNTHASE"/>
    <property type="match status" value="1"/>
</dbReference>
<dbReference type="SUPFAM" id="SSF55048">
    <property type="entry name" value="Probable ACP-binding domain of malonyl-CoA ACP transacylase"/>
    <property type="match status" value="1"/>
</dbReference>
<dbReference type="Gene3D" id="3.40.47.10">
    <property type="match status" value="1"/>
</dbReference>
<dbReference type="SMART" id="SM00823">
    <property type="entry name" value="PKS_PP"/>
    <property type="match status" value="1"/>
</dbReference>
<dbReference type="RefSeq" id="WP_394842137.1">
    <property type="nucleotide sequence ID" value="NZ_CP089982.1"/>
</dbReference>
<dbReference type="SUPFAM" id="SSF47336">
    <property type="entry name" value="ACP-like"/>
    <property type="match status" value="1"/>
</dbReference>
<dbReference type="Proteomes" id="UP001379533">
    <property type="component" value="Chromosome"/>
</dbReference>
<dbReference type="InterPro" id="IPR014031">
    <property type="entry name" value="Ketoacyl_synth_C"/>
</dbReference>
<dbReference type="InterPro" id="IPR009081">
    <property type="entry name" value="PP-bd_ACP"/>
</dbReference>
<dbReference type="Pfam" id="PF00550">
    <property type="entry name" value="PP-binding"/>
    <property type="match status" value="1"/>
</dbReference>
<evidence type="ECO:0000259" key="4">
    <source>
        <dbReference type="PROSITE" id="PS50075"/>
    </source>
</evidence>
<dbReference type="Pfam" id="PF00698">
    <property type="entry name" value="Acyl_transf_1"/>
    <property type="match status" value="1"/>
</dbReference>
<reference evidence="6 7" key="1">
    <citation type="submission" date="2021-12" db="EMBL/GenBank/DDBJ databases">
        <title>Discovery of the Pendulisporaceae a myxobacterial family with distinct sporulation behavior and unique specialized metabolism.</title>
        <authorList>
            <person name="Garcia R."/>
            <person name="Popoff A."/>
            <person name="Bader C.D."/>
            <person name="Loehr J."/>
            <person name="Walesch S."/>
            <person name="Walt C."/>
            <person name="Boldt J."/>
            <person name="Bunk B."/>
            <person name="Haeckl F.J.F.P.J."/>
            <person name="Gunesch A.P."/>
            <person name="Birkelbach J."/>
            <person name="Nuebel U."/>
            <person name="Pietschmann T."/>
            <person name="Bach T."/>
            <person name="Mueller R."/>
        </authorList>
    </citation>
    <scope>NUCLEOTIDE SEQUENCE [LARGE SCALE GENOMIC DNA]</scope>
    <source>
        <strain evidence="6 7">MSr12523</strain>
    </source>
</reference>
<proteinExistence type="predicted"/>
<keyword evidence="2" id="KW-0597">Phosphoprotein</keyword>
<keyword evidence="7" id="KW-1185">Reference proteome</keyword>
<dbReference type="PANTHER" id="PTHR43775:SF37">
    <property type="entry name" value="SI:DKEY-61P9.11"/>
    <property type="match status" value="1"/>
</dbReference>
<evidence type="ECO:0000313" key="6">
    <source>
        <dbReference type="EMBL" id="WXA91517.1"/>
    </source>
</evidence>
<dbReference type="PROSITE" id="PS52004">
    <property type="entry name" value="KS3_2"/>
    <property type="match status" value="1"/>
</dbReference>
<organism evidence="6 7">
    <name type="scientific">Pendulispora brunnea</name>
    <dbReference type="NCBI Taxonomy" id="2905690"/>
    <lineage>
        <taxon>Bacteria</taxon>
        <taxon>Pseudomonadati</taxon>
        <taxon>Myxococcota</taxon>
        <taxon>Myxococcia</taxon>
        <taxon>Myxococcales</taxon>
        <taxon>Sorangiineae</taxon>
        <taxon>Pendulisporaceae</taxon>
        <taxon>Pendulispora</taxon>
    </lineage>
</organism>
<dbReference type="InterPro" id="IPR032821">
    <property type="entry name" value="PKS_assoc"/>
</dbReference>
<dbReference type="InterPro" id="IPR016039">
    <property type="entry name" value="Thiolase-like"/>
</dbReference>
<feature type="domain" description="Carrier" evidence="4">
    <location>
        <begin position="906"/>
        <end position="980"/>
    </location>
</feature>
<dbReference type="InterPro" id="IPR020806">
    <property type="entry name" value="PKS_PP-bd"/>
</dbReference>
<dbReference type="Pfam" id="PF16197">
    <property type="entry name" value="KAsynt_C_assoc"/>
    <property type="match status" value="1"/>
</dbReference>